<gene>
    <name evidence="1" type="ORF">NCTC4822_01438</name>
</gene>
<name>A0A380BM46_SPOPA</name>
<keyword evidence="2" id="KW-1185">Reference proteome</keyword>
<dbReference type="RefSeq" id="WP_115360815.1">
    <property type="nucleotide sequence ID" value="NZ_CP038012.1"/>
</dbReference>
<organism evidence="1 2">
    <name type="scientific">Sporosarcina pasteurii</name>
    <name type="common">Bacillus pasteurii</name>
    <dbReference type="NCBI Taxonomy" id="1474"/>
    <lineage>
        <taxon>Bacteria</taxon>
        <taxon>Bacillati</taxon>
        <taxon>Bacillota</taxon>
        <taxon>Bacilli</taxon>
        <taxon>Bacillales</taxon>
        <taxon>Caryophanaceae</taxon>
        <taxon>Sporosarcina</taxon>
    </lineage>
</organism>
<evidence type="ECO:0000313" key="2">
    <source>
        <dbReference type="Proteomes" id="UP000254519"/>
    </source>
</evidence>
<protein>
    <submittedName>
        <fullName evidence="1">Uncharacterized protein</fullName>
    </submittedName>
</protein>
<accession>A0A380BM46</accession>
<reference evidence="1 2" key="1">
    <citation type="submission" date="2018-06" db="EMBL/GenBank/DDBJ databases">
        <authorList>
            <consortium name="Pathogen Informatics"/>
            <person name="Doyle S."/>
        </authorList>
    </citation>
    <scope>NUCLEOTIDE SEQUENCE [LARGE SCALE GENOMIC DNA]</scope>
    <source>
        <strain evidence="2">ATCC 11859 / DSM 33 / NCIB 8841 / NCTC 4822</strain>
    </source>
</reference>
<evidence type="ECO:0000313" key="1">
    <source>
        <dbReference type="EMBL" id="SUJ03495.1"/>
    </source>
</evidence>
<sequence>MIGVQSGDSGGISESRNEERLLRVKAKRYEHEYLPGCLNFRKNRRNTANRKLRFAIGSPHAPPKASARNGNQHSLFAILKNEILS</sequence>
<dbReference type="EMBL" id="UGYZ01000002">
    <property type="protein sequence ID" value="SUJ03495.1"/>
    <property type="molecule type" value="Genomic_DNA"/>
</dbReference>
<dbReference type="Proteomes" id="UP000254519">
    <property type="component" value="Unassembled WGS sequence"/>
</dbReference>
<proteinExistence type="predicted"/>
<dbReference type="AlphaFoldDB" id="A0A380BM46"/>